<comment type="similarity">
    <text evidence="2">Belongs to the UPF0174 family.</text>
</comment>
<organism evidence="4 5">
    <name type="scientific">Zavarzinia aquatilis</name>
    <dbReference type="NCBI Taxonomy" id="2211142"/>
    <lineage>
        <taxon>Bacteria</taxon>
        <taxon>Pseudomonadati</taxon>
        <taxon>Pseudomonadota</taxon>
        <taxon>Alphaproteobacteria</taxon>
        <taxon>Rhodospirillales</taxon>
        <taxon>Zavarziniaceae</taxon>
        <taxon>Zavarzinia</taxon>
    </lineage>
</organism>
<keyword evidence="5" id="KW-1185">Reference proteome</keyword>
<feature type="domain" description="Ubiquinol-cytochrome c chaperone" evidence="3">
    <location>
        <begin position="77"/>
        <end position="215"/>
    </location>
</feature>
<comment type="caution">
    <text evidence="4">The sequence shown here is derived from an EMBL/GenBank/DDBJ whole genome shotgun (WGS) entry which is preliminary data.</text>
</comment>
<evidence type="ECO:0000313" key="5">
    <source>
        <dbReference type="Proteomes" id="UP000245461"/>
    </source>
</evidence>
<protein>
    <submittedName>
        <fullName evidence="4">Ubiquinol-cytochrome C chaperone</fullName>
    </submittedName>
</protein>
<name>A0A317E1Z9_9PROT</name>
<reference evidence="4 5" key="1">
    <citation type="submission" date="2018-05" db="EMBL/GenBank/DDBJ databases">
        <title>Zavarzinia sp. HR-AS.</title>
        <authorList>
            <person name="Lee Y."/>
            <person name="Jeon C.O."/>
        </authorList>
    </citation>
    <scope>NUCLEOTIDE SEQUENCE [LARGE SCALE GENOMIC DNA]</scope>
    <source>
        <strain evidence="4 5">HR-AS</strain>
    </source>
</reference>
<evidence type="ECO:0000256" key="2">
    <source>
        <dbReference type="ARBA" id="ARBA00006436"/>
    </source>
</evidence>
<comment type="similarity">
    <text evidence="1">Belongs to the CBP3 family.</text>
</comment>
<dbReference type="InterPro" id="IPR007129">
    <property type="entry name" value="Ubiqinol_cyt_c_chaperone_CPB3"/>
</dbReference>
<dbReference type="EMBL" id="QGLE01000012">
    <property type="protein sequence ID" value="PWR19393.1"/>
    <property type="molecule type" value="Genomic_DNA"/>
</dbReference>
<evidence type="ECO:0000259" key="3">
    <source>
        <dbReference type="Pfam" id="PF03981"/>
    </source>
</evidence>
<dbReference type="OrthoDB" id="7158889at2"/>
<dbReference type="PANTHER" id="PTHR12184">
    <property type="entry name" value="UBIQUINOL-CYTOCHROME C REDUCTASE COMPLEX ASSEMBLY FACTOR 1 FAMILY MEMBER"/>
    <property type="match status" value="1"/>
</dbReference>
<dbReference type="InterPro" id="IPR021150">
    <property type="entry name" value="Ubiq_cyt_c_chap"/>
</dbReference>
<proteinExistence type="inferred from homology"/>
<evidence type="ECO:0000256" key="1">
    <source>
        <dbReference type="ARBA" id="ARBA00006407"/>
    </source>
</evidence>
<dbReference type="PANTHER" id="PTHR12184:SF1">
    <property type="entry name" value="UBIQUINOL-CYTOCHROME-C REDUCTASE COMPLEX ASSEMBLY FACTOR 1"/>
    <property type="match status" value="1"/>
</dbReference>
<evidence type="ECO:0000313" key="4">
    <source>
        <dbReference type="EMBL" id="PWR19393.1"/>
    </source>
</evidence>
<sequence>MDDTCPLQGRRTRRRARREIETWHLVIEGETCQFDGTKRQEGEGRMLSRLFNRGDRRIAATLYASAVERARQPVFYRHFAVADTIDGRFDMVTLQVILLLNRFKGLSDKRLARLSQNVFDSMFMDMDRTLRELGVGDQGVPHRVKKMAQAFYGRLSAYDGALAAADDGPLGEALIRNLYRGAEVEPGLVRQLAAHVRQVAALYAATPVETFLAGTLPAAPALQETA</sequence>
<dbReference type="Pfam" id="PF03981">
    <property type="entry name" value="Ubiq_cyt_C_chap"/>
    <property type="match status" value="1"/>
</dbReference>
<accession>A0A317E1Z9</accession>
<dbReference type="Proteomes" id="UP000245461">
    <property type="component" value="Unassembled WGS sequence"/>
</dbReference>
<gene>
    <name evidence="4" type="ORF">DKG74_17780</name>
</gene>
<dbReference type="AlphaFoldDB" id="A0A317E1Z9"/>